<dbReference type="EMBL" id="BNDY01000014">
    <property type="protein sequence ID" value="GHI39696.1"/>
    <property type="molecule type" value="Genomic_DNA"/>
</dbReference>
<name>A0ABQ3QQZ3_9ACTN</name>
<dbReference type="Proteomes" id="UP001050808">
    <property type="component" value="Unassembled WGS sequence"/>
</dbReference>
<feature type="region of interest" description="Disordered" evidence="1">
    <location>
        <begin position="1"/>
        <end position="28"/>
    </location>
</feature>
<accession>A0ABQ3QQZ3</accession>
<protein>
    <submittedName>
        <fullName evidence="2">Uncharacterized protein</fullName>
    </submittedName>
</protein>
<organism evidence="2 3">
    <name type="scientific">Streptomyces violascens</name>
    <dbReference type="NCBI Taxonomy" id="67381"/>
    <lineage>
        <taxon>Bacteria</taxon>
        <taxon>Bacillati</taxon>
        <taxon>Actinomycetota</taxon>
        <taxon>Actinomycetes</taxon>
        <taxon>Kitasatosporales</taxon>
        <taxon>Streptomycetaceae</taxon>
        <taxon>Streptomyces</taxon>
    </lineage>
</organism>
<gene>
    <name evidence="2" type="ORF">Sviol_41040</name>
</gene>
<reference evidence="2" key="1">
    <citation type="submission" date="2024-05" db="EMBL/GenBank/DDBJ databases">
        <title>Whole genome shotgun sequence of Streptomyces violascens NBRC 12920.</title>
        <authorList>
            <person name="Komaki H."/>
            <person name="Tamura T."/>
        </authorList>
    </citation>
    <scope>NUCLEOTIDE SEQUENCE</scope>
    <source>
        <strain evidence="2">NBRC 12920</strain>
    </source>
</reference>
<proteinExistence type="predicted"/>
<evidence type="ECO:0000313" key="2">
    <source>
        <dbReference type="EMBL" id="GHI39696.1"/>
    </source>
</evidence>
<sequence>MHAPKSTQSAPVLTTDPRVTPVGGSGRVTTVTDGETAFLICRTVRGRGGWGVHTATGDLLSSGWPTLTRARSYADRLLSRAGADR</sequence>
<evidence type="ECO:0000313" key="3">
    <source>
        <dbReference type="Proteomes" id="UP001050808"/>
    </source>
</evidence>
<feature type="compositionally biased region" description="Polar residues" evidence="1">
    <location>
        <begin position="1"/>
        <end position="12"/>
    </location>
</feature>
<evidence type="ECO:0000256" key="1">
    <source>
        <dbReference type="SAM" id="MobiDB-lite"/>
    </source>
</evidence>
<comment type="caution">
    <text evidence="2">The sequence shown here is derived from an EMBL/GenBank/DDBJ whole genome shotgun (WGS) entry which is preliminary data.</text>
</comment>
<keyword evidence="3" id="KW-1185">Reference proteome</keyword>